<evidence type="ECO:0000313" key="6">
    <source>
        <dbReference type="EMBL" id="GAG57790.1"/>
    </source>
</evidence>
<evidence type="ECO:0000256" key="3">
    <source>
        <dbReference type="ARBA" id="ARBA00023004"/>
    </source>
</evidence>
<dbReference type="SUPFAM" id="SSF54862">
    <property type="entry name" value="4Fe-4S ferredoxins"/>
    <property type="match status" value="1"/>
</dbReference>
<gene>
    <name evidence="6" type="ORF">S01H4_13878</name>
</gene>
<dbReference type="Pfam" id="PF13247">
    <property type="entry name" value="Fer4_11"/>
    <property type="match status" value="1"/>
</dbReference>
<dbReference type="GO" id="GO:0051539">
    <property type="term" value="F:4 iron, 4 sulfur cluster binding"/>
    <property type="evidence" value="ECO:0007669"/>
    <property type="project" value="UniProtKB-KW"/>
</dbReference>
<feature type="domain" description="4Fe-4S ferredoxin-type" evidence="5">
    <location>
        <begin position="14"/>
        <end position="109"/>
    </location>
</feature>
<evidence type="ECO:0000256" key="4">
    <source>
        <dbReference type="ARBA" id="ARBA00023014"/>
    </source>
</evidence>
<comment type="caution">
    <text evidence="6">The sequence shown here is derived from an EMBL/GenBank/DDBJ whole genome shotgun (WGS) entry which is preliminary data.</text>
</comment>
<protein>
    <recommendedName>
        <fullName evidence="5">4Fe-4S ferredoxin-type domain-containing protein</fullName>
    </recommendedName>
</protein>
<proteinExistence type="predicted"/>
<dbReference type="EMBL" id="BART01006101">
    <property type="protein sequence ID" value="GAG57790.1"/>
    <property type="molecule type" value="Genomic_DNA"/>
</dbReference>
<accession>X0YNQ6</accession>
<evidence type="ECO:0000259" key="5">
    <source>
        <dbReference type="Pfam" id="PF13247"/>
    </source>
</evidence>
<keyword evidence="1" id="KW-0004">4Fe-4S</keyword>
<dbReference type="AlphaFoldDB" id="X0YNQ6"/>
<sequence length="141" mass="16167">MNIMRKERGQYPKVDVSYLPLPCMHCDDAPCIKKSQDATVYKRPDGIVIIDPHKAKGRKEIVDTCPYGAIWWNEEKAMPQKCTFCVHLLEDGWKQPRCVQACPTDALTVVCAEDSEMQTLKKSELLEVYQPQFKTKPHVLT</sequence>
<dbReference type="PANTHER" id="PTHR43177:SF3">
    <property type="entry name" value="PROTEIN NRFC HOMOLOG"/>
    <property type="match status" value="1"/>
</dbReference>
<organism evidence="6">
    <name type="scientific">marine sediment metagenome</name>
    <dbReference type="NCBI Taxonomy" id="412755"/>
    <lineage>
        <taxon>unclassified sequences</taxon>
        <taxon>metagenomes</taxon>
        <taxon>ecological metagenomes</taxon>
    </lineage>
</organism>
<name>X0YNQ6_9ZZZZ</name>
<keyword evidence="4" id="KW-0411">Iron-sulfur</keyword>
<keyword evidence="3" id="KW-0408">Iron</keyword>
<dbReference type="InterPro" id="IPR017896">
    <property type="entry name" value="4Fe4S_Fe-S-bd"/>
</dbReference>
<dbReference type="Gene3D" id="3.30.70.20">
    <property type="match status" value="2"/>
</dbReference>
<evidence type="ECO:0000256" key="1">
    <source>
        <dbReference type="ARBA" id="ARBA00022485"/>
    </source>
</evidence>
<reference evidence="6" key="1">
    <citation type="journal article" date="2014" name="Front. Microbiol.">
        <title>High frequency of phylogenetically diverse reductive dehalogenase-homologous genes in deep subseafloor sedimentary metagenomes.</title>
        <authorList>
            <person name="Kawai M."/>
            <person name="Futagami T."/>
            <person name="Toyoda A."/>
            <person name="Takaki Y."/>
            <person name="Nishi S."/>
            <person name="Hori S."/>
            <person name="Arai W."/>
            <person name="Tsubouchi T."/>
            <person name="Morono Y."/>
            <person name="Uchiyama I."/>
            <person name="Ito T."/>
            <person name="Fujiyama A."/>
            <person name="Inagaki F."/>
            <person name="Takami H."/>
        </authorList>
    </citation>
    <scope>NUCLEOTIDE SEQUENCE</scope>
    <source>
        <strain evidence="6">Expedition CK06-06</strain>
    </source>
</reference>
<evidence type="ECO:0000256" key="2">
    <source>
        <dbReference type="ARBA" id="ARBA00022723"/>
    </source>
</evidence>
<keyword evidence="2" id="KW-0479">Metal-binding</keyword>
<dbReference type="InterPro" id="IPR050954">
    <property type="entry name" value="ET_IronSulfur_Cluster-Binding"/>
</dbReference>
<dbReference type="GO" id="GO:0046872">
    <property type="term" value="F:metal ion binding"/>
    <property type="evidence" value="ECO:0007669"/>
    <property type="project" value="UniProtKB-KW"/>
</dbReference>
<dbReference type="PANTHER" id="PTHR43177">
    <property type="entry name" value="PROTEIN NRFC"/>
    <property type="match status" value="1"/>
</dbReference>